<dbReference type="AlphaFoldDB" id="A0A8J4TZ49"/>
<dbReference type="CDD" id="cd09628">
    <property type="entry name" value="DOMON_SDR_2_like"/>
    <property type="match status" value="1"/>
</dbReference>
<dbReference type="SMART" id="SM00664">
    <property type="entry name" value="DoH"/>
    <property type="match status" value="1"/>
</dbReference>
<evidence type="ECO:0000313" key="4">
    <source>
        <dbReference type="Proteomes" id="UP000727407"/>
    </source>
</evidence>
<dbReference type="PROSITE" id="PS50836">
    <property type="entry name" value="DOMON"/>
    <property type="match status" value="1"/>
</dbReference>
<sequence length="245" mass="25306">TGATSTNSTPLTPPSSSSTSSSISSSDCGISKTCVSQPTGCDPSTSSDCFFMAATPLSSGSGFMFELSGRADGYVALGFSDDTQMGNDDVYICGKDQKGVIQLQHAFTTGTTTPSITALGNVTVLNTSQSNGVISCSFTSLNAISTTRSSTASNSYYIFLASGATNSNGVIQMHTTTPVISSTKVDISSVQTVNSDSGIPPIAKAHGCLMLIAWMTTGSLGMLIARFLKRAAPGQRICGKDFWFV</sequence>
<proteinExistence type="predicted"/>
<feature type="non-terminal residue" evidence="3">
    <location>
        <position position="245"/>
    </location>
</feature>
<dbReference type="PANTHER" id="PTHR46902">
    <property type="entry name" value="DOMON DOMAIN-CONTAINING PROTEIN FRRS1L"/>
    <property type="match status" value="1"/>
</dbReference>
<feature type="non-terminal residue" evidence="3">
    <location>
        <position position="1"/>
    </location>
</feature>
<dbReference type="PANTHER" id="PTHR46902:SF1">
    <property type="entry name" value="DOMON DOMAIN-CONTAINING PROTEIN FRRS1L"/>
    <property type="match status" value="1"/>
</dbReference>
<dbReference type="GO" id="GO:1900449">
    <property type="term" value="P:regulation of glutamate receptor signaling pathway"/>
    <property type="evidence" value="ECO:0007669"/>
    <property type="project" value="InterPro"/>
</dbReference>
<dbReference type="OrthoDB" id="2419613at2759"/>
<accession>A0A8J4TZ49</accession>
<evidence type="ECO:0000259" key="2">
    <source>
        <dbReference type="PROSITE" id="PS50836"/>
    </source>
</evidence>
<protein>
    <submittedName>
        <fullName evidence="3">Putative ferric-chelate reductase 1</fullName>
    </submittedName>
</protein>
<feature type="domain" description="DOMON" evidence="2">
    <location>
        <begin position="48"/>
        <end position="163"/>
    </location>
</feature>
<feature type="region of interest" description="Disordered" evidence="1">
    <location>
        <begin position="1"/>
        <end position="25"/>
    </location>
</feature>
<organism evidence="3 4">
    <name type="scientific">Clarias magur</name>
    <name type="common">Asian catfish</name>
    <name type="synonym">Macropteronotus magur</name>
    <dbReference type="NCBI Taxonomy" id="1594786"/>
    <lineage>
        <taxon>Eukaryota</taxon>
        <taxon>Metazoa</taxon>
        <taxon>Chordata</taxon>
        <taxon>Craniata</taxon>
        <taxon>Vertebrata</taxon>
        <taxon>Euteleostomi</taxon>
        <taxon>Actinopterygii</taxon>
        <taxon>Neopterygii</taxon>
        <taxon>Teleostei</taxon>
        <taxon>Ostariophysi</taxon>
        <taxon>Siluriformes</taxon>
        <taxon>Clariidae</taxon>
        <taxon>Clarias</taxon>
    </lineage>
</organism>
<comment type="caution">
    <text evidence="3">The sequence shown here is derived from an EMBL/GenBank/DDBJ whole genome shotgun (WGS) entry which is preliminary data.</text>
</comment>
<evidence type="ECO:0000313" key="3">
    <source>
        <dbReference type="EMBL" id="KAF5879822.1"/>
    </source>
</evidence>
<dbReference type="InterPro" id="IPR042789">
    <property type="entry name" value="FRRS1L"/>
</dbReference>
<dbReference type="Pfam" id="PF03351">
    <property type="entry name" value="DOMON"/>
    <property type="match status" value="1"/>
</dbReference>
<dbReference type="GO" id="GO:0099072">
    <property type="term" value="P:regulation of postsynaptic membrane neurotransmitter receptor levels"/>
    <property type="evidence" value="ECO:0007669"/>
    <property type="project" value="TreeGrafter"/>
</dbReference>
<evidence type="ECO:0000256" key="1">
    <source>
        <dbReference type="SAM" id="MobiDB-lite"/>
    </source>
</evidence>
<name>A0A8J4TZ49_CLAMG</name>
<dbReference type="EMBL" id="QNUK01002696">
    <property type="protein sequence ID" value="KAF5879822.1"/>
    <property type="molecule type" value="Genomic_DNA"/>
</dbReference>
<gene>
    <name evidence="3" type="ORF">DAT39_023676</name>
</gene>
<dbReference type="InterPro" id="IPR005018">
    <property type="entry name" value="DOMON_domain"/>
</dbReference>
<keyword evidence="4" id="KW-1185">Reference proteome</keyword>
<dbReference type="Proteomes" id="UP000727407">
    <property type="component" value="Unassembled WGS sequence"/>
</dbReference>
<reference evidence="3" key="1">
    <citation type="submission" date="2020-07" db="EMBL/GenBank/DDBJ databases">
        <title>Clarias magur genome sequencing, assembly and annotation.</title>
        <authorList>
            <person name="Kushwaha B."/>
            <person name="Kumar R."/>
            <person name="Das P."/>
            <person name="Joshi C.G."/>
            <person name="Kumar D."/>
            <person name="Nagpure N.S."/>
            <person name="Pandey M."/>
            <person name="Agarwal S."/>
            <person name="Srivastava S."/>
            <person name="Singh M."/>
            <person name="Sahoo L."/>
            <person name="Jayasankar P."/>
            <person name="Meher P.K."/>
            <person name="Koringa P.G."/>
            <person name="Iquebal M.A."/>
            <person name="Das S.P."/>
            <person name="Bit A."/>
            <person name="Patnaik S."/>
            <person name="Patel N."/>
            <person name="Shah T.M."/>
            <person name="Hinsu A."/>
            <person name="Jena J.K."/>
        </authorList>
    </citation>
    <scope>NUCLEOTIDE SEQUENCE</scope>
    <source>
        <strain evidence="3">CIFAMagur01</strain>
        <tissue evidence="3">Testis</tissue>
    </source>
</reference>